<dbReference type="PANTHER" id="PTHR14038:SF0">
    <property type="entry name" value="LP18708P"/>
    <property type="match status" value="1"/>
</dbReference>
<feature type="region of interest" description="Disordered" evidence="2">
    <location>
        <begin position="54"/>
        <end position="82"/>
    </location>
</feature>
<evidence type="ECO:0000256" key="2">
    <source>
        <dbReference type="SAM" id="MobiDB-lite"/>
    </source>
</evidence>
<dbReference type="InterPro" id="IPR033184">
    <property type="entry name" value="PRRC2"/>
</dbReference>
<feature type="region of interest" description="Disordered" evidence="2">
    <location>
        <begin position="411"/>
        <end position="457"/>
    </location>
</feature>
<dbReference type="InterPro" id="IPR009738">
    <property type="entry name" value="BAT2_N"/>
</dbReference>
<comment type="caution">
    <text evidence="4">The sequence shown here is derived from an EMBL/GenBank/DDBJ whole genome shotgun (WGS) entry which is preliminary data.</text>
</comment>
<feature type="region of interest" description="Disordered" evidence="2">
    <location>
        <begin position="966"/>
        <end position="996"/>
    </location>
</feature>
<feature type="compositionally biased region" description="Basic residues" evidence="2">
    <location>
        <begin position="693"/>
        <end position="709"/>
    </location>
</feature>
<dbReference type="EMBL" id="CATQJL010000326">
    <property type="protein sequence ID" value="CAJ0609584.1"/>
    <property type="molecule type" value="Genomic_DNA"/>
</dbReference>
<feature type="region of interest" description="Disordered" evidence="2">
    <location>
        <begin position="159"/>
        <end position="271"/>
    </location>
</feature>
<dbReference type="AlphaFoldDB" id="A0AA36HGD8"/>
<feature type="compositionally biased region" description="Basic and acidic residues" evidence="2">
    <location>
        <begin position="439"/>
        <end position="455"/>
    </location>
</feature>
<evidence type="ECO:0000313" key="5">
    <source>
        <dbReference type="Proteomes" id="UP001176961"/>
    </source>
</evidence>
<name>A0AA36HGD8_CYLNA</name>
<evidence type="ECO:0000259" key="3">
    <source>
        <dbReference type="Pfam" id="PF07001"/>
    </source>
</evidence>
<feature type="compositionally biased region" description="Basic residues" evidence="2">
    <location>
        <begin position="973"/>
        <end position="985"/>
    </location>
</feature>
<dbReference type="GO" id="GO:0030154">
    <property type="term" value="P:cell differentiation"/>
    <property type="evidence" value="ECO:0007669"/>
    <property type="project" value="TreeGrafter"/>
</dbReference>
<dbReference type="PANTHER" id="PTHR14038">
    <property type="entry name" value="BAT2 HLA-B-ASSOCIATED TRANSCRIPT 2"/>
    <property type="match status" value="1"/>
</dbReference>
<accession>A0AA36HGD8</accession>
<dbReference type="Proteomes" id="UP001176961">
    <property type="component" value="Unassembled WGS sequence"/>
</dbReference>
<feature type="region of interest" description="Disordered" evidence="2">
    <location>
        <begin position="615"/>
        <end position="898"/>
    </location>
</feature>
<evidence type="ECO:0000256" key="1">
    <source>
        <dbReference type="ARBA" id="ARBA00022553"/>
    </source>
</evidence>
<feature type="compositionally biased region" description="Polar residues" evidence="2">
    <location>
        <begin position="814"/>
        <end position="893"/>
    </location>
</feature>
<feature type="domain" description="BAT2 N-terminal" evidence="3">
    <location>
        <begin position="17"/>
        <end position="133"/>
    </location>
</feature>
<keyword evidence="5" id="KW-1185">Reference proteome</keyword>
<organism evidence="4 5">
    <name type="scientific">Cylicocyclus nassatus</name>
    <name type="common">Nematode worm</name>
    <dbReference type="NCBI Taxonomy" id="53992"/>
    <lineage>
        <taxon>Eukaryota</taxon>
        <taxon>Metazoa</taxon>
        <taxon>Ecdysozoa</taxon>
        <taxon>Nematoda</taxon>
        <taxon>Chromadorea</taxon>
        <taxon>Rhabditida</taxon>
        <taxon>Rhabditina</taxon>
        <taxon>Rhabditomorpha</taxon>
        <taxon>Strongyloidea</taxon>
        <taxon>Strongylidae</taxon>
        <taxon>Cylicocyclus</taxon>
    </lineage>
</organism>
<keyword evidence="1" id="KW-0597">Phosphoprotein</keyword>
<reference evidence="4" key="1">
    <citation type="submission" date="2023-07" db="EMBL/GenBank/DDBJ databases">
        <authorList>
            <consortium name="CYATHOMIX"/>
        </authorList>
    </citation>
    <scope>NUCLEOTIDE SEQUENCE</scope>
    <source>
        <strain evidence="4">N/A</strain>
    </source>
</reference>
<gene>
    <name evidence="4" type="ORF">CYNAS_LOCUS21567</name>
</gene>
<evidence type="ECO:0000313" key="4">
    <source>
        <dbReference type="EMBL" id="CAJ0609584.1"/>
    </source>
</evidence>
<sequence>MSSLARGAVGVNKPKPVNVNSLYAGRNLAAGSKPLGKHGLTSVGKSVGVVRRMPPPATLPSLKAENNGQDPTTAVVPQGGTGWCKNETGPDSGDAIKASVVSVSGGPDLRPTWAKPSSDVLSSGNTSTREFPTLAVAAQGNDLPHKPSNKWVIDENIRDNETKTADSPNSDELHPLSSRYNNTSDSFGGPARFYPSSERPRLQGSSDARVTSSYSCSSSFRNSQKPSEVNKNEPCVTREPNPVNSSRYEDDKATQSSQTSRAFEFFDGAPTRENAQVEEAYSVREYDRDDAIGKSRHKRTSFKSIDGEDVCKPAAIDSQKSDRDIDSTKRRMGYLDKGLELEDVSDEDDDIQMTKLDKPSIRIVKRVAESNGVSVNENDTASSSPEVLNRVASKGHNSDNGSYAEKRIEQSVDTADDSNPSNLKTTDDGHLSAPADNVWAKRQEERESQEREKLSRVPKIMQQAIEQHFPSVSEAASIKVDKDTARRPADSDFARATLRARRQQGSNDVRQLMYSEDAYQRRAPSHVQRQESDGDYRAQAPIKIAQKVEVRNDQKEANAEPWSKNARRQVPQRGRYVRNRGRTAIQPQIYRRSSSMKKGTEREDSLLTEEYVNEPAAVSENDSGAHVTEGKPHFGAVGDKTTATVKTKTRTDVLKSTVKSSPNQNESVVVDEQRSEDSAAFPSSREVNERPLNRYRKGYAQRGHNRKGRGAQQLGKTESEESHTQRYQRGSDGGASNAGHIVRPIAQLRGRHDYQQQRTRRKFDVHQKTHPHVKTIGQEGTDRLRSPVVSSEGYDEWETASESSARATRDERSNTAIGSTRGSSRQMNSNATPSRLSPSNPHQAGNRNTPVCSGSSMDNSNAPNNTERSYGSKNVQPASRTCQSPSGSYNNYKNNKETSSRNVSDALAGLDINNIASVVVIDDHLVETASVDASEEFEEVLNKRAKKQKALLLQAKLEAEERRKMKERERHLRSQNKKAIRHCNSRKNSEKVKRGRTNRRTITGVQWLRKTNPSSRNAKKWRLSLLRLLL</sequence>
<feature type="compositionally biased region" description="Low complexity" evidence="2">
    <location>
        <begin position="212"/>
        <end position="223"/>
    </location>
</feature>
<proteinExistence type="predicted"/>
<dbReference type="Pfam" id="PF07001">
    <property type="entry name" value="BAT2_N"/>
    <property type="match status" value="1"/>
</dbReference>
<feature type="compositionally biased region" description="Polar residues" evidence="2">
    <location>
        <begin position="657"/>
        <end position="667"/>
    </location>
</feature>
<feature type="compositionally biased region" description="Polar residues" evidence="2">
    <location>
        <begin position="411"/>
        <end position="424"/>
    </location>
</feature>
<feature type="region of interest" description="Disordered" evidence="2">
    <location>
        <begin position="107"/>
        <end position="127"/>
    </location>
</feature>
<protein>
    <recommendedName>
        <fullName evidence="3">BAT2 N-terminal domain-containing protein</fullName>
    </recommendedName>
</protein>